<evidence type="ECO:0000313" key="2">
    <source>
        <dbReference type="Proteomes" id="UP001190700"/>
    </source>
</evidence>
<comment type="caution">
    <text evidence="1">The sequence shown here is derived from an EMBL/GenBank/DDBJ whole genome shotgun (WGS) entry which is preliminary data.</text>
</comment>
<accession>A0AAE0H0G3</accession>
<dbReference type="EMBL" id="LGRX02000768">
    <property type="protein sequence ID" value="KAK3287680.1"/>
    <property type="molecule type" value="Genomic_DNA"/>
</dbReference>
<name>A0AAE0H0G3_9CHLO</name>
<proteinExistence type="predicted"/>
<organism evidence="1 2">
    <name type="scientific">Cymbomonas tetramitiformis</name>
    <dbReference type="NCBI Taxonomy" id="36881"/>
    <lineage>
        <taxon>Eukaryota</taxon>
        <taxon>Viridiplantae</taxon>
        <taxon>Chlorophyta</taxon>
        <taxon>Pyramimonadophyceae</taxon>
        <taxon>Pyramimonadales</taxon>
        <taxon>Pyramimonadaceae</taxon>
        <taxon>Cymbomonas</taxon>
    </lineage>
</organism>
<keyword evidence="2" id="KW-1185">Reference proteome</keyword>
<protein>
    <submittedName>
        <fullName evidence="1">Uncharacterized protein</fullName>
    </submittedName>
</protein>
<gene>
    <name evidence="1" type="ORF">CYMTET_4816</name>
</gene>
<dbReference type="Proteomes" id="UP001190700">
    <property type="component" value="Unassembled WGS sequence"/>
</dbReference>
<evidence type="ECO:0000313" key="1">
    <source>
        <dbReference type="EMBL" id="KAK3287680.1"/>
    </source>
</evidence>
<reference evidence="1 2" key="1">
    <citation type="journal article" date="2015" name="Genome Biol. Evol.">
        <title>Comparative Genomics of a Bacterivorous Green Alga Reveals Evolutionary Causalities and Consequences of Phago-Mixotrophic Mode of Nutrition.</title>
        <authorList>
            <person name="Burns J.A."/>
            <person name="Paasch A."/>
            <person name="Narechania A."/>
            <person name="Kim E."/>
        </authorList>
    </citation>
    <scope>NUCLEOTIDE SEQUENCE [LARGE SCALE GENOMIC DNA]</scope>
    <source>
        <strain evidence="1 2">PLY_AMNH</strain>
    </source>
</reference>
<dbReference type="AlphaFoldDB" id="A0AAE0H0G3"/>
<sequence>MKSDLTSSSSNVDFVRAALSAALKSAMASYGSTFAITRTPSMSDVPWNGASECSNLRANSSRTRFLSDGKAEFELSIQAAVGRGRHGMNEELKRGKKEVVCLHAGGQGGVVQRQEGGETVVLGDEGRP</sequence>